<name>A0ABT4KBQ1_9HYPH</name>
<dbReference type="Proteomes" id="UP001079430">
    <property type="component" value="Unassembled WGS sequence"/>
</dbReference>
<evidence type="ECO:0000313" key="2">
    <source>
        <dbReference type="Proteomes" id="UP001079430"/>
    </source>
</evidence>
<comment type="caution">
    <text evidence="1">The sequence shown here is derived from an EMBL/GenBank/DDBJ whole genome shotgun (WGS) entry which is preliminary data.</text>
</comment>
<dbReference type="EMBL" id="JAPVOI010000004">
    <property type="protein sequence ID" value="MCZ4089366.1"/>
    <property type="molecule type" value="Genomic_DNA"/>
</dbReference>
<evidence type="ECO:0000313" key="1">
    <source>
        <dbReference type="EMBL" id="MCZ4089366.1"/>
    </source>
</evidence>
<sequence>MTDRPAIKPLEALEREIRRASDAAYCASLDRFSKTHCLGWEAKVASGKFGKEEMDAHAEANRLMGKHQGLAEAASRIRSCLLDKPEAVEGGAVPEGWQLVPKEPTAKMKSSGDTNANGYRMGLGLNFIASVYRAMLEAAPTPPIRTPHRAVERRQRS</sequence>
<accession>A0ABT4KBQ1</accession>
<keyword evidence="2" id="KW-1185">Reference proteome</keyword>
<protein>
    <submittedName>
        <fullName evidence="1">Uncharacterized protein</fullName>
    </submittedName>
</protein>
<gene>
    <name evidence="1" type="ORF">O3W52_04615</name>
</gene>
<organism evidence="1 2">
    <name type="scientific">Sinorhizobium psoraleae</name>
    <dbReference type="NCBI Taxonomy" id="520838"/>
    <lineage>
        <taxon>Bacteria</taxon>
        <taxon>Pseudomonadati</taxon>
        <taxon>Pseudomonadota</taxon>
        <taxon>Alphaproteobacteria</taxon>
        <taxon>Hyphomicrobiales</taxon>
        <taxon>Rhizobiaceae</taxon>
        <taxon>Sinorhizobium/Ensifer group</taxon>
        <taxon>Sinorhizobium</taxon>
    </lineage>
</organism>
<dbReference type="RefSeq" id="WP_269275969.1">
    <property type="nucleotide sequence ID" value="NZ_JAPVOI010000004.1"/>
</dbReference>
<reference evidence="1" key="1">
    <citation type="submission" date="2022-10" db="EMBL/GenBank/DDBJ databases">
        <title>Whole genome sequencing of three plant growth promoting bacteria isolated from Vachellia tortilis subsp. raddiana in Morocco.</title>
        <authorList>
            <person name="Hnini M."/>
            <person name="Zouagui R."/>
            <person name="Zouagui H."/>
            <person name="Chemao Elfihri M.-W."/>
            <person name="Ibrahimi A."/>
            <person name="Sbabou L."/>
            <person name="Aurag J."/>
        </authorList>
    </citation>
    <scope>NUCLEOTIDE SEQUENCE</scope>
    <source>
        <strain evidence="1">LMR678</strain>
    </source>
</reference>
<proteinExistence type="predicted"/>